<dbReference type="Proteomes" id="UP000631114">
    <property type="component" value="Unassembled WGS sequence"/>
</dbReference>
<dbReference type="CDD" id="cd12408">
    <property type="entry name" value="RRM_eIF3G_like"/>
    <property type="match status" value="1"/>
</dbReference>
<dbReference type="Pfam" id="PF00076">
    <property type="entry name" value="RRM_1"/>
    <property type="match status" value="2"/>
</dbReference>
<dbReference type="InterPro" id="IPR035979">
    <property type="entry name" value="RBD_domain_sf"/>
</dbReference>
<sequence length="172" mass="19954">MEAFVDFFVDEKVVRVENIFLDFLKKTLIVRNINNNVEDSELNLLFEQYGDIRALYTSCKHCGFVMTTYYDIRAARNAMRALQNKPLRCKKLDIHYSIPKDTREPDLQDLFNTFGLVSRVYTAYDLKTGMSRSFGFVNFVHKGGAEKAIAKLNGYGYDNLILRVEWVAPRTN</sequence>
<reference evidence="4 5" key="1">
    <citation type="submission" date="2020-10" db="EMBL/GenBank/DDBJ databases">
        <title>The Coptis chinensis genome and diversification of protoberbering-type alkaloids.</title>
        <authorList>
            <person name="Wang B."/>
            <person name="Shu S."/>
            <person name="Song C."/>
            <person name="Liu Y."/>
        </authorList>
    </citation>
    <scope>NUCLEOTIDE SEQUENCE [LARGE SCALE GENOMIC DNA]</scope>
    <source>
        <strain evidence="4">HL-2020</strain>
        <tissue evidence="4">Leaf</tissue>
    </source>
</reference>
<proteinExistence type="predicted"/>
<evidence type="ECO:0000313" key="4">
    <source>
        <dbReference type="EMBL" id="KAF9599065.1"/>
    </source>
</evidence>
<feature type="domain" description="RRM" evidence="3">
    <location>
        <begin position="26"/>
        <end position="99"/>
    </location>
</feature>
<dbReference type="SMART" id="SM00360">
    <property type="entry name" value="RRM"/>
    <property type="match status" value="2"/>
</dbReference>
<evidence type="ECO:0000313" key="5">
    <source>
        <dbReference type="Proteomes" id="UP000631114"/>
    </source>
</evidence>
<evidence type="ECO:0000259" key="3">
    <source>
        <dbReference type="PROSITE" id="PS50102"/>
    </source>
</evidence>
<evidence type="ECO:0000256" key="2">
    <source>
        <dbReference type="PROSITE-ProRule" id="PRU00176"/>
    </source>
</evidence>
<feature type="domain" description="RRM" evidence="3">
    <location>
        <begin position="97"/>
        <end position="169"/>
    </location>
</feature>
<organism evidence="4 5">
    <name type="scientific">Coptis chinensis</name>
    <dbReference type="NCBI Taxonomy" id="261450"/>
    <lineage>
        <taxon>Eukaryota</taxon>
        <taxon>Viridiplantae</taxon>
        <taxon>Streptophyta</taxon>
        <taxon>Embryophyta</taxon>
        <taxon>Tracheophyta</taxon>
        <taxon>Spermatophyta</taxon>
        <taxon>Magnoliopsida</taxon>
        <taxon>Ranunculales</taxon>
        <taxon>Ranunculaceae</taxon>
        <taxon>Coptidoideae</taxon>
        <taxon>Coptis</taxon>
    </lineage>
</organism>
<keyword evidence="1 2" id="KW-0694">RNA-binding</keyword>
<evidence type="ECO:0000256" key="1">
    <source>
        <dbReference type="ARBA" id="ARBA00022884"/>
    </source>
</evidence>
<dbReference type="PROSITE" id="PS50102">
    <property type="entry name" value="RRM"/>
    <property type="match status" value="2"/>
</dbReference>
<dbReference type="EMBL" id="JADFTS010000007">
    <property type="protein sequence ID" value="KAF9599065.1"/>
    <property type="molecule type" value="Genomic_DNA"/>
</dbReference>
<dbReference type="CDD" id="cd12524">
    <property type="entry name" value="RRM1_MEI2_like"/>
    <property type="match status" value="1"/>
</dbReference>
<dbReference type="InterPro" id="IPR012677">
    <property type="entry name" value="Nucleotide-bd_a/b_plait_sf"/>
</dbReference>
<dbReference type="OrthoDB" id="1749473at2759"/>
<name>A0A835LL89_9MAGN</name>
<dbReference type="SUPFAM" id="SSF54928">
    <property type="entry name" value="RNA-binding domain, RBD"/>
    <property type="match status" value="2"/>
</dbReference>
<dbReference type="GO" id="GO:0003723">
    <property type="term" value="F:RNA binding"/>
    <property type="evidence" value="ECO:0007669"/>
    <property type="project" value="UniProtKB-UniRule"/>
</dbReference>
<accession>A0A835LL89</accession>
<dbReference type="PANTHER" id="PTHR23189">
    <property type="entry name" value="RNA RECOGNITION MOTIF-CONTAINING"/>
    <property type="match status" value="1"/>
</dbReference>
<dbReference type="InterPro" id="IPR034240">
    <property type="entry name" value="eIF3G_RRM"/>
</dbReference>
<comment type="caution">
    <text evidence="4">The sequence shown here is derived from an EMBL/GenBank/DDBJ whole genome shotgun (WGS) entry which is preliminary data.</text>
</comment>
<dbReference type="InterPro" id="IPR034453">
    <property type="entry name" value="MEI2-like_RRM1"/>
</dbReference>
<dbReference type="Gene3D" id="3.30.70.330">
    <property type="match status" value="2"/>
</dbReference>
<dbReference type="AlphaFoldDB" id="A0A835LL89"/>
<gene>
    <name evidence="4" type="ORF">IFM89_033672</name>
</gene>
<keyword evidence="5" id="KW-1185">Reference proteome</keyword>
<dbReference type="InterPro" id="IPR000504">
    <property type="entry name" value="RRM_dom"/>
</dbReference>
<protein>
    <recommendedName>
        <fullName evidence="3">RRM domain-containing protein</fullName>
    </recommendedName>
</protein>